<evidence type="ECO:0000256" key="8">
    <source>
        <dbReference type="ARBA" id="ARBA00030117"/>
    </source>
</evidence>
<evidence type="ECO:0000313" key="11">
    <source>
        <dbReference type="EMBL" id="AVO53386.1"/>
    </source>
</evidence>
<keyword evidence="11" id="KW-0969">Cilium</keyword>
<evidence type="ECO:0000256" key="4">
    <source>
        <dbReference type="ARBA" id="ARBA00022795"/>
    </source>
</evidence>
<comment type="similarity">
    <text evidence="1">Belongs to the FlgM family.</text>
</comment>
<feature type="region of interest" description="Disordered" evidence="9">
    <location>
        <begin position="1"/>
        <end position="44"/>
    </location>
</feature>
<evidence type="ECO:0000256" key="1">
    <source>
        <dbReference type="ARBA" id="ARBA00005322"/>
    </source>
</evidence>
<keyword evidence="4" id="KW-1005">Bacterial flagellum biogenesis</keyword>
<dbReference type="InterPro" id="IPR007412">
    <property type="entry name" value="FlgM"/>
</dbReference>
<dbReference type="GO" id="GO:0044781">
    <property type="term" value="P:bacterial-type flagellum organization"/>
    <property type="evidence" value="ECO:0007669"/>
    <property type="project" value="UniProtKB-KW"/>
</dbReference>
<evidence type="ECO:0000256" key="5">
    <source>
        <dbReference type="ARBA" id="ARBA00023015"/>
    </source>
</evidence>
<dbReference type="EMBL" id="CP027657">
    <property type="protein sequence ID" value="AVO53386.1"/>
    <property type="molecule type" value="Genomic_DNA"/>
</dbReference>
<dbReference type="InterPro" id="IPR035890">
    <property type="entry name" value="Anti-sigma-28_factor_FlgM_sf"/>
</dbReference>
<evidence type="ECO:0000256" key="3">
    <source>
        <dbReference type="ARBA" id="ARBA00022491"/>
    </source>
</evidence>
<dbReference type="AlphaFoldDB" id="A0A2R3QNN5"/>
<dbReference type="Pfam" id="PF04316">
    <property type="entry name" value="FlgM"/>
    <property type="match status" value="1"/>
</dbReference>
<evidence type="ECO:0000256" key="2">
    <source>
        <dbReference type="ARBA" id="ARBA00017823"/>
    </source>
</evidence>
<comment type="function">
    <text evidence="7">Responsible for the coupling of flagellin expression to flagellar assembly by preventing expression of the flagellin genes when a component of the middle class of proteins is defective. It negatively regulates flagellar genes by inhibiting the activity of FliA by directly binding to FliA.</text>
</comment>
<reference evidence="11 12" key="1">
    <citation type="submission" date="2018-03" db="EMBL/GenBank/DDBJ databases">
        <title>Complete genome sequence and methylome analysis of Pseudomonas mendocina NEB 698.</title>
        <authorList>
            <person name="Morgan R.D."/>
        </authorList>
    </citation>
    <scope>NUCLEOTIDE SEQUENCE [LARGE SCALE GENOMIC DNA]</scope>
    <source>
        <strain evidence="11 12">NEB698</strain>
    </source>
</reference>
<organism evidence="11 12">
    <name type="scientific">Ectopseudomonas mendocina</name>
    <name type="common">Pseudomonas mendocina</name>
    <dbReference type="NCBI Taxonomy" id="300"/>
    <lineage>
        <taxon>Bacteria</taxon>
        <taxon>Pseudomonadati</taxon>
        <taxon>Pseudomonadota</taxon>
        <taxon>Gammaproteobacteria</taxon>
        <taxon>Pseudomonadales</taxon>
        <taxon>Pseudomonadaceae</taxon>
        <taxon>Ectopseudomonas</taxon>
    </lineage>
</organism>
<dbReference type="STRING" id="1001585.MDS_4742"/>
<protein>
    <recommendedName>
        <fullName evidence="2">Negative regulator of flagellin synthesis</fullName>
    </recommendedName>
    <alternativeName>
        <fullName evidence="8">Anti-sigma-28 factor</fullName>
    </alternativeName>
</protein>
<accession>A0A2R3QNN5</accession>
<feature type="domain" description="Anti-sigma-28 factor FlgM C-terminal" evidence="10">
    <location>
        <begin position="43"/>
        <end position="85"/>
    </location>
</feature>
<dbReference type="InterPro" id="IPR031316">
    <property type="entry name" value="FlgM_C"/>
</dbReference>
<dbReference type="RefSeq" id="WP_106738182.1">
    <property type="nucleotide sequence ID" value="NZ_CP027657.1"/>
</dbReference>
<evidence type="ECO:0000256" key="7">
    <source>
        <dbReference type="ARBA" id="ARBA00024739"/>
    </source>
</evidence>
<keyword evidence="6" id="KW-0804">Transcription</keyword>
<dbReference type="NCBIfam" id="TIGR03824">
    <property type="entry name" value="FlgM_jcvi"/>
    <property type="match status" value="1"/>
</dbReference>
<gene>
    <name evidence="11" type="primary">flgM</name>
    <name evidence="11" type="ORF">C7A17_11620</name>
</gene>
<keyword evidence="3" id="KW-0678">Repressor</keyword>
<dbReference type="GO" id="GO:0045892">
    <property type="term" value="P:negative regulation of DNA-templated transcription"/>
    <property type="evidence" value="ECO:0007669"/>
    <property type="project" value="InterPro"/>
</dbReference>
<sequence>MEISRHLKPSLNLPSDAPAPVQSARPQPHAGTARSAASDEPRLEQLQSTLRSLPEVDLDKVATLKAALARGELISDPQALAGSMLTYHSGSDA</sequence>
<keyword evidence="5" id="KW-0805">Transcription regulation</keyword>
<dbReference type="Proteomes" id="UP000238327">
    <property type="component" value="Chromosome"/>
</dbReference>
<keyword evidence="11" id="KW-0282">Flagellum</keyword>
<keyword evidence="11" id="KW-0966">Cell projection</keyword>
<name>A0A2R3QNN5_ECTME</name>
<evidence type="ECO:0000256" key="9">
    <source>
        <dbReference type="SAM" id="MobiDB-lite"/>
    </source>
</evidence>
<dbReference type="SUPFAM" id="SSF101498">
    <property type="entry name" value="Anti-sigma factor FlgM"/>
    <property type="match status" value="1"/>
</dbReference>
<dbReference type="OrthoDB" id="6636644at2"/>
<proteinExistence type="inferred from homology"/>
<evidence type="ECO:0000313" key="12">
    <source>
        <dbReference type="Proteomes" id="UP000238327"/>
    </source>
</evidence>
<evidence type="ECO:0000256" key="6">
    <source>
        <dbReference type="ARBA" id="ARBA00023163"/>
    </source>
</evidence>
<evidence type="ECO:0000259" key="10">
    <source>
        <dbReference type="Pfam" id="PF04316"/>
    </source>
</evidence>